<dbReference type="EMBL" id="CYRY02009033">
    <property type="protein sequence ID" value="VCW77591.1"/>
    <property type="molecule type" value="Genomic_DNA"/>
</dbReference>
<dbReference type="Gene3D" id="3.40.50.1010">
    <property type="entry name" value="5'-nuclease"/>
    <property type="match status" value="1"/>
</dbReference>
<keyword evidence="3" id="KW-0698">rRNA processing</keyword>
<protein>
    <recommendedName>
        <fullName evidence="7">rRNA-processing protein FCF1 homolog</fullName>
    </recommendedName>
</protein>
<keyword evidence="4" id="KW-0539">Nucleus</keyword>
<comment type="subcellular location">
    <subcellularLocation>
        <location evidence="1">Nucleus</location>
        <location evidence="1">Nucleolus</location>
    </subcellularLocation>
</comment>
<dbReference type="SUPFAM" id="SSF88723">
    <property type="entry name" value="PIN domain-like"/>
    <property type="match status" value="1"/>
</dbReference>
<evidence type="ECO:0000313" key="6">
    <source>
        <dbReference type="Proteomes" id="UP000269945"/>
    </source>
</evidence>
<dbReference type="AlphaFoldDB" id="A0A9X9PYF9"/>
<accession>A0A9X9PYF9</accession>
<keyword evidence="2" id="KW-0690">Ribosome biogenesis</keyword>
<evidence type="ECO:0000256" key="4">
    <source>
        <dbReference type="ARBA" id="ARBA00023242"/>
    </source>
</evidence>
<dbReference type="CDD" id="cd09864">
    <property type="entry name" value="PIN_Fcf1-like"/>
    <property type="match status" value="1"/>
</dbReference>
<keyword evidence="6" id="KW-1185">Reference proteome</keyword>
<evidence type="ECO:0000256" key="1">
    <source>
        <dbReference type="ARBA" id="ARBA00004604"/>
    </source>
</evidence>
<evidence type="ECO:0000256" key="3">
    <source>
        <dbReference type="ARBA" id="ARBA00022552"/>
    </source>
</evidence>
<dbReference type="GO" id="GO:0032040">
    <property type="term" value="C:small-subunit processome"/>
    <property type="evidence" value="ECO:0007669"/>
    <property type="project" value="InterPro"/>
</dbReference>
<reference evidence="5 6" key="1">
    <citation type="submission" date="2018-10" db="EMBL/GenBank/DDBJ databases">
        <authorList>
            <person name="Ekblom R."/>
            <person name="Jareborg N."/>
        </authorList>
    </citation>
    <scope>NUCLEOTIDE SEQUENCE [LARGE SCALE GENOMIC DNA]</scope>
    <source>
        <tissue evidence="5">Muscle</tissue>
    </source>
</reference>
<comment type="caution">
    <text evidence="5">The sequence shown here is derived from an EMBL/GenBank/DDBJ whole genome shotgun (WGS) entry which is preliminary data.</text>
</comment>
<evidence type="ECO:0008006" key="7">
    <source>
        <dbReference type="Google" id="ProtNLM"/>
    </source>
</evidence>
<name>A0A9X9PYF9_GULGU</name>
<dbReference type="GO" id="GO:0006364">
    <property type="term" value="P:rRNA processing"/>
    <property type="evidence" value="ECO:0007669"/>
    <property type="project" value="UniProtKB-KW"/>
</dbReference>
<organism evidence="5 6">
    <name type="scientific">Gulo gulo</name>
    <name type="common">Wolverine</name>
    <name type="synonym">Gluton</name>
    <dbReference type="NCBI Taxonomy" id="48420"/>
    <lineage>
        <taxon>Eukaryota</taxon>
        <taxon>Metazoa</taxon>
        <taxon>Chordata</taxon>
        <taxon>Craniata</taxon>
        <taxon>Vertebrata</taxon>
        <taxon>Euteleostomi</taxon>
        <taxon>Mammalia</taxon>
        <taxon>Eutheria</taxon>
        <taxon>Laurasiatheria</taxon>
        <taxon>Carnivora</taxon>
        <taxon>Caniformia</taxon>
        <taxon>Musteloidea</taxon>
        <taxon>Mustelidae</taxon>
        <taxon>Guloninae</taxon>
        <taxon>Gulo</taxon>
    </lineage>
</organism>
<dbReference type="InterPro" id="IPR037503">
    <property type="entry name" value="Fcf1_PIN"/>
</dbReference>
<dbReference type="Proteomes" id="UP000269945">
    <property type="component" value="Unassembled WGS sequence"/>
</dbReference>
<dbReference type="Pfam" id="PF04900">
    <property type="entry name" value="Fcf1"/>
    <property type="match status" value="1"/>
</dbReference>
<evidence type="ECO:0000313" key="5">
    <source>
        <dbReference type="EMBL" id="VCW77591.1"/>
    </source>
</evidence>
<sequence>MMDCLYTKYIPCITDCVMAETEKLGQKYQAALKIAKDPRFELLPCTRKGTYADDCFVQRVTRHKCYIVATVDLDLKQRIRKIPGVPIMYISNHRYNMEQMPDDYGALQF</sequence>
<dbReference type="InterPro" id="IPR029060">
    <property type="entry name" value="PIN-like_dom_sf"/>
</dbReference>
<proteinExistence type="predicted"/>
<dbReference type="InterPro" id="IPR006984">
    <property type="entry name" value="Fcf1/UTP23"/>
</dbReference>
<dbReference type="PANTHER" id="PTHR12416">
    <property type="entry name" value="RRNA-PROCESSING PROTEIN UTP23 HOMOLOG"/>
    <property type="match status" value="1"/>
</dbReference>
<gene>
    <name evidence="5" type="ORF">BN2614_LOCUS2</name>
</gene>
<evidence type="ECO:0000256" key="2">
    <source>
        <dbReference type="ARBA" id="ARBA00022517"/>
    </source>
</evidence>